<dbReference type="AlphaFoldDB" id="A0A5E7JHH0"/>
<dbReference type="InterPro" id="IPR010877">
    <property type="entry name" value="Phage_Mu_Gp46"/>
</dbReference>
<protein>
    <submittedName>
        <fullName evidence="2">Uncharacterized protein</fullName>
    </submittedName>
</protein>
<proteinExistence type="predicted"/>
<dbReference type="EMBL" id="CABVIB010000023">
    <property type="protein sequence ID" value="VVO19859.1"/>
    <property type="molecule type" value="Genomic_DNA"/>
</dbReference>
<accession>A0A5E7JHH0</accession>
<dbReference type="RefSeq" id="WP_224791254.1">
    <property type="nucleotide sequence ID" value="NZ_CABVIB010000023.1"/>
</dbReference>
<dbReference type="Proteomes" id="UP000326018">
    <property type="component" value="Unassembled WGS sequence"/>
</dbReference>
<organism evidence="2 4">
    <name type="scientific">Pseudomonas fluorescens</name>
    <dbReference type="NCBI Taxonomy" id="294"/>
    <lineage>
        <taxon>Bacteria</taxon>
        <taxon>Pseudomonadati</taxon>
        <taxon>Pseudomonadota</taxon>
        <taxon>Gammaproteobacteria</taxon>
        <taxon>Pseudomonadales</taxon>
        <taxon>Pseudomonadaceae</taxon>
        <taxon>Pseudomonas</taxon>
    </lineage>
</organism>
<reference evidence="3 4" key="1">
    <citation type="submission" date="2019-09" db="EMBL/GenBank/DDBJ databases">
        <authorList>
            <person name="Chandra G."/>
            <person name="Truman W A."/>
        </authorList>
    </citation>
    <scope>NUCLEOTIDE SEQUENCE [LARGE SCALE GENOMIC DNA]</scope>
    <source>
        <strain evidence="1">PS712</strain>
        <strain evidence="2">PS854</strain>
    </source>
</reference>
<dbReference type="Pfam" id="PF07409">
    <property type="entry name" value="GP46"/>
    <property type="match status" value="1"/>
</dbReference>
<evidence type="ECO:0000313" key="1">
    <source>
        <dbReference type="EMBL" id="VVO19859.1"/>
    </source>
</evidence>
<gene>
    <name evidence="1" type="ORF">PS712_04143</name>
    <name evidence="2" type="ORF">PS854_02083</name>
</gene>
<name>A0A5E7JHH0_PSEFL</name>
<dbReference type="EMBL" id="CABVIF010000003">
    <property type="protein sequence ID" value="VVO86717.1"/>
    <property type="molecule type" value="Genomic_DNA"/>
</dbReference>
<evidence type="ECO:0000313" key="2">
    <source>
        <dbReference type="EMBL" id="VVO86717.1"/>
    </source>
</evidence>
<evidence type="ECO:0000313" key="4">
    <source>
        <dbReference type="Proteomes" id="UP000327111"/>
    </source>
</evidence>
<sequence length="155" mass="17402">MADAAMLMTEFGGDLVLFGFDLERDDGLETAVIISLFTDRRASAEQIPPEYPQDDLRGYWGDITNASATDQTGSLLWLLAREKQLPQTLSRAEQYCREALAWMIDDMVSTKIGVTATYYSMGVMLLEIDIDRPTGPAVRFRYNYEWSAQAGKRAA</sequence>
<evidence type="ECO:0000313" key="3">
    <source>
        <dbReference type="Proteomes" id="UP000326018"/>
    </source>
</evidence>
<dbReference type="Proteomes" id="UP000327111">
    <property type="component" value="Unassembled WGS sequence"/>
</dbReference>